<organism evidence="1 2">
    <name type="scientific">Dryococelus australis</name>
    <dbReference type="NCBI Taxonomy" id="614101"/>
    <lineage>
        <taxon>Eukaryota</taxon>
        <taxon>Metazoa</taxon>
        <taxon>Ecdysozoa</taxon>
        <taxon>Arthropoda</taxon>
        <taxon>Hexapoda</taxon>
        <taxon>Insecta</taxon>
        <taxon>Pterygota</taxon>
        <taxon>Neoptera</taxon>
        <taxon>Polyneoptera</taxon>
        <taxon>Phasmatodea</taxon>
        <taxon>Verophasmatodea</taxon>
        <taxon>Anareolatae</taxon>
        <taxon>Phasmatidae</taxon>
        <taxon>Eurycanthinae</taxon>
        <taxon>Dryococelus</taxon>
    </lineage>
</organism>
<protein>
    <submittedName>
        <fullName evidence="1">Uncharacterized protein</fullName>
    </submittedName>
</protein>
<comment type="caution">
    <text evidence="1">The sequence shown here is derived from an EMBL/GenBank/DDBJ whole genome shotgun (WGS) entry which is preliminary data.</text>
</comment>
<gene>
    <name evidence="1" type="ORF">PR048_010210</name>
</gene>
<sequence length="140" mass="15989">MKWREIILEWKKGPGRNESTIPKDKFPSLLKKFFYSFKDENVMAGSNKCGIAPLSRNKVLQMLPSITNTANAINAIPSDTDLSSGDYAVVKVYSKFTVTNKESYFNRKYIVRKLSITTGGTTSRFKDMIIFKDDFSDTMY</sequence>
<name>A0ABQ9I247_9NEOP</name>
<accession>A0ABQ9I247</accession>
<evidence type="ECO:0000313" key="2">
    <source>
        <dbReference type="Proteomes" id="UP001159363"/>
    </source>
</evidence>
<dbReference type="Proteomes" id="UP001159363">
    <property type="component" value="Chromosome 3"/>
</dbReference>
<proteinExistence type="predicted"/>
<keyword evidence="2" id="KW-1185">Reference proteome</keyword>
<reference evidence="1 2" key="1">
    <citation type="submission" date="2023-02" db="EMBL/GenBank/DDBJ databases">
        <title>LHISI_Scaffold_Assembly.</title>
        <authorList>
            <person name="Stuart O.P."/>
            <person name="Cleave R."/>
            <person name="Magrath M.J.L."/>
            <person name="Mikheyev A.S."/>
        </authorList>
    </citation>
    <scope>NUCLEOTIDE SEQUENCE [LARGE SCALE GENOMIC DNA]</scope>
    <source>
        <strain evidence="1">Daus_M_001</strain>
        <tissue evidence="1">Leg muscle</tissue>
    </source>
</reference>
<dbReference type="EMBL" id="JARBHB010000003">
    <property type="protein sequence ID" value="KAJ8890701.1"/>
    <property type="molecule type" value="Genomic_DNA"/>
</dbReference>
<evidence type="ECO:0000313" key="1">
    <source>
        <dbReference type="EMBL" id="KAJ8890701.1"/>
    </source>
</evidence>